<dbReference type="AlphaFoldDB" id="A0A0M3ILF5"/>
<name>A0A0M3ILF5_ASCLU</name>
<protein>
    <submittedName>
        <fullName evidence="2">Uncharacterized protein</fullName>
    </submittedName>
</protein>
<accession>A0A0M3ILF5</accession>
<evidence type="ECO:0000313" key="2">
    <source>
        <dbReference type="WBParaSite" id="ALUE_0001958301-mRNA-1"/>
    </source>
</evidence>
<dbReference type="Proteomes" id="UP000036681">
    <property type="component" value="Unplaced"/>
</dbReference>
<sequence length="51" mass="5716">MSESAANLVLDIFQDMNQGNCNEDELDTYFSLFFVSSIVPPSTNLRISTQL</sequence>
<organism evidence="1 2">
    <name type="scientific">Ascaris lumbricoides</name>
    <name type="common">Giant roundworm</name>
    <dbReference type="NCBI Taxonomy" id="6252"/>
    <lineage>
        <taxon>Eukaryota</taxon>
        <taxon>Metazoa</taxon>
        <taxon>Ecdysozoa</taxon>
        <taxon>Nematoda</taxon>
        <taxon>Chromadorea</taxon>
        <taxon>Rhabditida</taxon>
        <taxon>Spirurina</taxon>
        <taxon>Ascaridomorpha</taxon>
        <taxon>Ascaridoidea</taxon>
        <taxon>Ascarididae</taxon>
        <taxon>Ascaris</taxon>
    </lineage>
</organism>
<evidence type="ECO:0000313" key="1">
    <source>
        <dbReference type="Proteomes" id="UP000036681"/>
    </source>
</evidence>
<keyword evidence="1" id="KW-1185">Reference proteome</keyword>
<dbReference type="WBParaSite" id="ALUE_0001958301-mRNA-1">
    <property type="protein sequence ID" value="ALUE_0001958301-mRNA-1"/>
    <property type="gene ID" value="ALUE_0001958301"/>
</dbReference>
<proteinExistence type="predicted"/>
<reference evidence="2" key="1">
    <citation type="submission" date="2017-02" db="UniProtKB">
        <authorList>
            <consortium name="WormBaseParasite"/>
        </authorList>
    </citation>
    <scope>IDENTIFICATION</scope>
</reference>